<dbReference type="GeneID" id="22576594"/>
<gene>
    <name evidence="3" type="ORF">LPMP_281490</name>
</gene>
<proteinExistence type="predicted"/>
<dbReference type="VEuPathDB" id="TriTrypDB:LPMP_281490"/>
<feature type="transmembrane region" description="Helical" evidence="2">
    <location>
        <begin position="202"/>
        <end position="223"/>
    </location>
</feature>
<feature type="compositionally biased region" description="Low complexity" evidence="1">
    <location>
        <begin position="22"/>
        <end position="33"/>
    </location>
</feature>
<protein>
    <submittedName>
        <fullName evidence="3">Amastin-like protein, putative</fullName>
    </submittedName>
</protein>
<feature type="transmembrane region" description="Helical" evidence="2">
    <location>
        <begin position="133"/>
        <end position="153"/>
    </location>
</feature>
<name>A0A088RUG6_LEIPA</name>
<evidence type="ECO:0000256" key="1">
    <source>
        <dbReference type="SAM" id="MobiDB-lite"/>
    </source>
</evidence>
<keyword evidence="2" id="KW-0472">Membrane</keyword>
<dbReference type="OrthoDB" id="273596at2759"/>
<keyword evidence="2" id="KW-0812">Transmembrane</keyword>
<keyword evidence="4" id="KW-1185">Reference proteome</keyword>
<feature type="compositionally biased region" description="Polar residues" evidence="1">
    <location>
        <begin position="7"/>
        <end position="17"/>
    </location>
</feature>
<dbReference type="AlphaFoldDB" id="A0A088RUG6"/>
<keyword evidence="2" id="KW-1133">Transmembrane helix</keyword>
<feature type="region of interest" description="Disordered" evidence="1">
    <location>
        <begin position="1"/>
        <end position="98"/>
    </location>
</feature>
<organism evidence="3 4">
    <name type="scientific">Leishmania panamensis</name>
    <dbReference type="NCBI Taxonomy" id="5679"/>
    <lineage>
        <taxon>Eukaryota</taxon>
        <taxon>Discoba</taxon>
        <taxon>Euglenozoa</taxon>
        <taxon>Kinetoplastea</taxon>
        <taxon>Metakinetoplastina</taxon>
        <taxon>Trypanosomatida</taxon>
        <taxon>Trypanosomatidae</taxon>
        <taxon>Leishmaniinae</taxon>
        <taxon>Leishmania</taxon>
        <taxon>Leishmania guyanensis species complex</taxon>
    </lineage>
</organism>
<dbReference type="VEuPathDB" id="TriTrypDB:LPAL13_280020900"/>
<dbReference type="KEGG" id="lpan:LPMP_281490"/>
<feature type="transmembrane region" description="Helical" evidence="2">
    <location>
        <begin position="316"/>
        <end position="341"/>
    </location>
</feature>
<dbReference type="PANTHER" id="PTHR33297">
    <property type="entry name" value="AMASTIN-LIKE SURFACE PROTEIN-LIKE PROTEIN-RELATED"/>
    <property type="match status" value="1"/>
</dbReference>
<sequence length="342" mass="37464">MPGRGNNVPQGHQQGQLDSDSESYTGSSGSYSDMVSEVLPHQQRGAAIVGGPVTPNKEQGIRTRGLQQSPASMNRSAAVENQQDEGGETAQKKGRVTRGKEKAWAMMNAAWEAPAARVRAVTDVVAGKDSQRVAIALFFCVSWVHLLFVILSATLSQIDLVGGSCYTFWGYKENCDTVSYTRRTALLMNCTRLRSNMHTGSAFAILSILASTVTVVTSWLLCIRFREADREARHQCRYVNVDDTEFIAGEANFNNGGAHNTKQANEAVYDAGNLKKLMMIVVALSLICELICWAIITDINTQQYCNDIYHWSTDATYGVGFGLGLTAWLAELILYVIFVALV</sequence>
<feature type="compositionally biased region" description="Polar residues" evidence="1">
    <location>
        <begin position="65"/>
        <end position="81"/>
    </location>
</feature>
<dbReference type="eggNOG" id="ENOG502SB21">
    <property type="taxonomic scope" value="Eukaryota"/>
</dbReference>
<dbReference type="PANTHER" id="PTHR33297:SF4">
    <property type="entry name" value="AMASTIN"/>
    <property type="match status" value="1"/>
</dbReference>
<evidence type="ECO:0000256" key="2">
    <source>
        <dbReference type="SAM" id="Phobius"/>
    </source>
</evidence>
<evidence type="ECO:0000313" key="4">
    <source>
        <dbReference type="Proteomes" id="UP000063063"/>
    </source>
</evidence>
<accession>A0A088RUG6</accession>
<feature type="transmembrane region" description="Helical" evidence="2">
    <location>
        <begin position="277"/>
        <end position="296"/>
    </location>
</feature>
<dbReference type="Pfam" id="PF07344">
    <property type="entry name" value="Amastin"/>
    <property type="match status" value="1"/>
</dbReference>
<evidence type="ECO:0000313" key="3">
    <source>
        <dbReference type="EMBL" id="AIN99782.1"/>
    </source>
</evidence>
<dbReference type="RefSeq" id="XP_010700489.1">
    <property type="nucleotide sequence ID" value="XM_010702187.1"/>
</dbReference>
<dbReference type="EMBL" id="CP009397">
    <property type="protein sequence ID" value="AIN99782.1"/>
    <property type="molecule type" value="Genomic_DNA"/>
</dbReference>
<dbReference type="InterPro" id="IPR009944">
    <property type="entry name" value="Amastin"/>
</dbReference>
<dbReference type="Proteomes" id="UP000063063">
    <property type="component" value="Chromosome 28"/>
</dbReference>
<reference evidence="3 4" key="1">
    <citation type="journal article" date="2015" name="Sci. Rep.">
        <title>The genome of Leishmania panamensis: insights into genomics of the L. (Viannia) subgenus.</title>
        <authorList>
            <person name="Llanes A."/>
            <person name="Restrepo C.M."/>
            <person name="Vecchio G.D."/>
            <person name="Anguizola F.J."/>
            <person name="Lleonart R."/>
        </authorList>
    </citation>
    <scope>NUCLEOTIDE SEQUENCE [LARGE SCALE GENOMIC DNA]</scope>
    <source>
        <strain evidence="3 4">MHOM/PA/94/PSC-1</strain>
    </source>
</reference>